<dbReference type="RefSeq" id="WP_004992411.1">
    <property type="nucleotide sequence ID" value="NZ_DS999641.1"/>
</dbReference>
<dbReference type="Proteomes" id="UP000003824">
    <property type="component" value="Unassembled WGS sequence"/>
</dbReference>
<evidence type="ECO:0000313" key="2">
    <source>
        <dbReference type="Proteomes" id="UP000003824"/>
    </source>
</evidence>
<name>D6A2N7_STRV1</name>
<dbReference type="AlphaFoldDB" id="D6A2N7"/>
<protein>
    <submittedName>
        <fullName evidence="1">Predicted protein</fullName>
    </submittedName>
</protein>
<reference evidence="2" key="1">
    <citation type="submission" date="2008-12" db="EMBL/GenBank/DDBJ databases">
        <title>Annotation of Streptomyces ghanaensis ATCC 14672.</title>
        <authorList>
            <consortium name="The Broad Institute Genome Sequencing Platform"/>
            <consortium name="Broad Institute Microbial Sequencing Center"/>
            <person name="Fischbach M."/>
            <person name="Ward D."/>
            <person name="Young S."/>
            <person name="Kodira C.D."/>
            <person name="Zeng Q."/>
            <person name="Koehrsen M."/>
            <person name="Godfrey P."/>
            <person name="Alvarado L."/>
            <person name="Berlin A.M."/>
            <person name="Borenstein D."/>
            <person name="Chen Z."/>
            <person name="Engels R."/>
            <person name="Freedman E."/>
            <person name="Gellesch M."/>
            <person name="Goldberg J."/>
            <person name="Griggs A."/>
            <person name="Gujja S."/>
            <person name="Heiman D.I."/>
            <person name="Hepburn T.A."/>
            <person name="Howarth C."/>
            <person name="Jen D."/>
            <person name="Larson L."/>
            <person name="Lewis B."/>
            <person name="Mehta T."/>
            <person name="Park D."/>
            <person name="Pearson M."/>
            <person name="Roberts A."/>
            <person name="Saif S."/>
            <person name="Shea T.D."/>
            <person name="Shenoy N."/>
            <person name="Sisk P."/>
            <person name="Stolte C."/>
            <person name="Sykes S.N."/>
            <person name="Walk T."/>
            <person name="White J."/>
            <person name="Yandava C."/>
            <person name="Straight P."/>
            <person name="Clardy J."/>
            <person name="Hung D."/>
            <person name="Kolter R."/>
            <person name="Mekalanos J."/>
            <person name="Walker S."/>
            <person name="Walsh C.T."/>
            <person name="Wieland B.L.C."/>
            <person name="Ilzarbe M."/>
            <person name="Galagan J."/>
            <person name="Nusbaum C."/>
            <person name="Birren B."/>
        </authorList>
    </citation>
    <scope>NUCLEOTIDE SEQUENCE [LARGE SCALE GENOMIC DNA]</scope>
    <source>
        <strain evidence="2">ATCC 14672 / DSM 40746 / JCM 4963 / KCTC 9882 / NRRL B-12104 / FH 1290</strain>
    </source>
</reference>
<dbReference type="eggNOG" id="ENOG503280B">
    <property type="taxonomic scope" value="Bacteria"/>
</dbReference>
<organism evidence="1 2">
    <name type="scientific">Streptomyces viridosporus (strain ATCC 14672 / DSM 40746 / JCM 4963 / KCTC 9882 / NRRL B-12104 / FH 1290)</name>
    <name type="common">Streptomyces ghanaensis</name>
    <dbReference type="NCBI Taxonomy" id="566461"/>
    <lineage>
        <taxon>Bacteria</taxon>
        <taxon>Bacillati</taxon>
        <taxon>Actinomycetota</taxon>
        <taxon>Actinomycetes</taxon>
        <taxon>Kitasatosporales</taxon>
        <taxon>Streptomycetaceae</taxon>
        <taxon>Streptomyces</taxon>
    </lineage>
</organism>
<gene>
    <name evidence="1" type="ORF">SSFG_06713</name>
</gene>
<sequence length="49" mass="5291">MSLLRCPRLLSGGKPGFTDEVTDGERARIVRRPPLGHLLATVHATRAAP</sequence>
<proteinExistence type="predicted"/>
<dbReference type="EMBL" id="DS999641">
    <property type="protein sequence ID" value="EFE71475.2"/>
    <property type="molecule type" value="Genomic_DNA"/>
</dbReference>
<evidence type="ECO:0000313" key="1">
    <source>
        <dbReference type="EMBL" id="EFE71475.2"/>
    </source>
</evidence>
<accession>D6A2N7</accession>